<keyword evidence="4 8" id="KW-0812">Transmembrane</keyword>
<keyword evidence="5 9" id="KW-0798">TonB box</keyword>
<evidence type="ECO:0000259" key="11">
    <source>
        <dbReference type="Pfam" id="PF07715"/>
    </source>
</evidence>
<dbReference type="Gene3D" id="2.170.130.10">
    <property type="entry name" value="TonB-dependent receptor, plug domain"/>
    <property type="match status" value="1"/>
</dbReference>
<evidence type="ECO:0000256" key="7">
    <source>
        <dbReference type="ARBA" id="ARBA00023237"/>
    </source>
</evidence>
<keyword evidence="3 8" id="KW-1134">Transmembrane beta strand</keyword>
<keyword evidence="13" id="KW-1185">Reference proteome</keyword>
<dbReference type="PROSITE" id="PS52016">
    <property type="entry name" value="TONB_DEPENDENT_REC_3"/>
    <property type="match status" value="1"/>
</dbReference>
<name>A0AA37WE60_9BACT</name>
<dbReference type="PANTHER" id="PTHR30069:SF57">
    <property type="entry name" value="TONB-DEPENDENT RECEPTOR"/>
    <property type="match status" value="1"/>
</dbReference>
<dbReference type="GO" id="GO:0044718">
    <property type="term" value="P:siderophore transmembrane transport"/>
    <property type="evidence" value="ECO:0007669"/>
    <property type="project" value="TreeGrafter"/>
</dbReference>
<evidence type="ECO:0000259" key="10">
    <source>
        <dbReference type="Pfam" id="PF00593"/>
    </source>
</evidence>
<dbReference type="Gene3D" id="2.60.40.1120">
    <property type="entry name" value="Carboxypeptidase-like, regulatory domain"/>
    <property type="match status" value="1"/>
</dbReference>
<dbReference type="InterPro" id="IPR036942">
    <property type="entry name" value="Beta-barrel_TonB_sf"/>
</dbReference>
<dbReference type="Pfam" id="PF07715">
    <property type="entry name" value="Plug"/>
    <property type="match status" value="1"/>
</dbReference>
<evidence type="ECO:0000313" key="12">
    <source>
        <dbReference type="EMBL" id="GLR17563.1"/>
    </source>
</evidence>
<evidence type="ECO:0000256" key="6">
    <source>
        <dbReference type="ARBA" id="ARBA00023136"/>
    </source>
</evidence>
<reference evidence="12" key="2">
    <citation type="submission" date="2023-01" db="EMBL/GenBank/DDBJ databases">
        <title>Draft genome sequence of Portibacter lacus strain NBRC 108769.</title>
        <authorList>
            <person name="Sun Q."/>
            <person name="Mori K."/>
        </authorList>
    </citation>
    <scope>NUCLEOTIDE SEQUENCE</scope>
    <source>
        <strain evidence="12">NBRC 108769</strain>
    </source>
</reference>
<dbReference type="InterPro" id="IPR037066">
    <property type="entry name" value="Plug_dom_sf"/>
</dbReference>
<dbReference type="GO" id="GO:0009279">
    <property type="term" value="C:cell outer membrane"/>
    <property type="evidence" value="ECO:0007669"/>
    <property type="project" value="UniProtKB-SubCell"/>
</dbReference>
<keyword evidence="12" id="KW-0675">Receptor</keyword>
<dbReference type="Gene3D" id="2.40.170.20">
    <property type="entry name" value="TonB-dependent receptor, beta-barrel domain"/>
    <property type="match status" value="1"/>
</dbReference>
<dbReference type="Pfam" id="PF00593">
    <property type="entry name" value="TonB_dep_Rec_b-barrel"/>
    <property type="match status" value="1"/>
</dbReference>
<dbReference type="InterPro" id="IPR008969">
    <property type="entry name" value="CarboxyPept-like_regulatory"/>
</dbReference>
<evidence type="ECO:0000256" key="1">
    <source>
        <dbReference type="ARBA" id="ARBA00004571"/>
    </source>
</evidence>
<evidence type="ECO:0000313" key="13">
    <source>
        <dbReference type="Proteomes" id="UP001156666"/>
    </source>
</evidence>
<dbReference type="SUPFAM" id="SSF49464">
    <property type="entry name" value="Carboxypeptidase regulatory domain-like"/>
    <property type="match status" value="1"/>
</dbReference>
<feature type="domain" description="TonB-dependent receptor plug" evidence="11">
    <location>
        <begin position="110"/>
        <end position="214"/>
    </location>
</feature>
<reference evidence="12" key="1">
    <citation type="journal article" date="2014" name="Int. J. Syst. Evol. Microbiol.">
        <title>Complete genome sequence of Corynebacterium casei LMG S-19264T (=DSM 44701T), isolated from a smear-ripened cheese.</title>
        <authorList>
            <consortium name="US DOE Joint Genome Institute (JGI-PGF)"/>
            <person name="Walter F."/>
            <person name="Albersmeier A."/>
            <person name="Kalinowski J."/>
            <person name="Ruckert C."/>
        </authorList>
    </citation>
    <scope>NUCLEOTIDE SEQUENCE</scope>
    <source>
        <strain evidence="12">NBRC 108769</strain>
    </source>
</reference>
<dbReference type="AlphaFoldDB" id="A0AA37WE60"/>
<evidence type="ECO:0000256" key="2">
    <source>
        <dbReference type="ARBA" id="ARBA00022448"/>
    </source>
</evidence>
<dbReference type="GO" id="GO:0015344">
    <property type="term" value="F:siderophore uptake transmembrane transporter activity"/>
    <property type="evidence" value="ECO:0007669"/>
    <property type="project" value="TreeGrafter"/>
</dbReference>
<evidence type="ECO:0000256" key="8">
    <source>
        <dbReference type="PROSITE-ProRule" id="PRU01360"/>
    </source>
</evidence>
<evidence type="ECO:0000256" key="4">
    <source>
        <dbReference type="ARBA" id="ARBA00022692"/>
    </source>
</evidence>
<evidence type="ECO:0000256" key="5">
    <source>
        <dbReference type="ARBA" id="ARBA00023077"/>
    </source>
</evidence>
<organism evidence="12 13">
    <name type="scientific">Portibacter lacus</name>
    <dbReference type="NCBI Taxonomy" id="1099794"/>
    <lineage>
        <taxon>Bacteria</taxon>
        <taxon>Pseudomonadati</taxon>
        <taxon>Bacteroidota</taxon>
        <taxon>Saprospiria</taxon>
        <taxon>Saprospirales</taxon>
        <taxon>Haliscomenobacteraceae</taxon>
        <taxon>Portibacter</taxon>
    </lineage>
</organism>
<dbReference type="InterPro" id="IPR000531">
    <property type="entry name" value="Beta-barrel_TonB"/>
</dbReference>
<comment type="caution">
    <text evidence="12">The sequence shown here is derived from an EMBL/GenBank/DDBJ whole genome shotgun (WGS) entry which is preliminary data.</text>
</comment>
<dbReference type="Pfam" id="PF13715">
    <property type="entry name" value="CarbopepD_reg_2"/>
    <property type="match status" value="1"/>
</dbReference>
<dbReference type="EMBL" id="BSOH01000014">
    <property type="protein sequence ID" value="GLR17563.1"/>
    <property type="molecule type" value="Genomic_DNA"/>
</dbReference>
<dbReference type="InterPro" id="IPR012910">
    <property type="entry name" value="Plug_dom"/>
</dbReference>
<dbReference type="PANTHER" id="PTHR30069">
    <property type="entry name" value="TONB-DEPENDENT OUTER MEMBRANE RECEPTOR"/>
    <property type="match status" value="1"/>
</dbReference>
<keyword evidence="6 8" id="KW-0472">Membrane</keyword>
<evidence type="ECO:0000256" key="3">
    <source>
        <dbReference type="ARBA" id="ARBA00022452"/>
    </source>
</evidence>
<comment type="subcellular location">
    <subcellularLocation>
        <location evidence="1 8">Cell outer membrane</location>
        <topology evidence="1 8">Multi-pass membrane protein</topology>
    </subcellularLocation>
</comment>
<sequence length="758" mass="84791">MGITSLSAQLGTISGVVKDQKVGVDFATIYIKELDKGANTEHGGNFKFEKVPFGTYQLSISFIGYEQVDTTVTVSGTNPTATLTINLASKLMVFDEVVVTGTKTFKRQTKSAVIVNVVDGKTLDNVQACNLSEGLRFQPGLRVETDCQTCNYTQLRMNGLAGGYAQILINGRPIFSPLTGLYGMEQLPTNMIDRLEVIRGGGSSLYGSSAVGGTVNVITKVPKNNGFEVNQTFQKINQTTDDILTSLNGTIMSPSKKIGIAVFMNNRKRGLYDHNQDNFSELPSLKNFSLGSTLFYLPSETQKLEVSFSRMYEYRYGGEMKDVPPHETAQSEERTHKVYMGNLDYQINFNQDRTSFIAYLAGQYTDRQHYTGIFPDTEEEILNHLANPPYGTSLSTTYQGGFQLNHSVDQFLKGKNVFTFGGEYVVDDTYDEIEAYRYLIDQKTQDLGLFLQSDWEILPSLNLLSGVRIDQHNLVENLVVSPRASILYKLKENTQFRLSYGTGFRAPQAFDTDLHIAFAGGGISRVMLALDLKPENSQSFSASINYDKPTEEYVAGFTLEAFHTQLKDAFNLTPIGTDQFGELFEKRNAQNATVQGVTLELRANYNRQVQVEGGYTLQTSTYEKPVTYIEGLEAIKAFTRTPNQYGFANLTITPGRHWNANINYVYTGSMILPHFSGAPNQTLDEYVHSESFSEVNVKLGYKLPLNKLKSNIELYAGIKNILNAYQDDFDIGKYRDSNFIYGPSLPRTLFFGVKWIYL</sequence>
<dbReference type="Proteomes" id="UP001156666">
    <property type="component" value="Unassembled WGS sequence"/>
</dbReference>
<dbReference type="InterPro" id="IPR039426">
    <property type="entry name" value="TonB-dep_rcpt-like"/>
</dbReference>
<keyword evidence="2 8" id="KW-0813">Transport</keyword>
<keyword evidence="7 8" id="KW-0998">Cell outer membrane</keyword>
<accession>A0AA37WE60</accession>
<feature type="domain" description="TonB-dependent receptor-like beta-barrel" evidence="10">
    <location>
        <begin position="336"/>
        <end position="721"/>
    </location>
</feature>
<evidence type="ECO:0000256" key="9">
    <source>
        <dbReference type="RuleBase" id="RU003357"/>
    </source>
</evidence>
<gene>
    <name evidence="12" type="ORF">GCM10007940_21780</name>
</gene>
<protein>
    <submittedName>
        <fullName evidence="12">TonB-dependent receptor</fullName>
    </submittedName>
</protein>
<dbReference type="SUPFAM" id="SSF56935">
    <property type="entry name" value="Porins"/>
    <property type="match status" value="1"/>
</dbReference>
<proteinExistence type="inferred from homology"/>
<comment type="similarity">
    <text evidence="8 9">Belongs to the TonB-dependent receptor family.</text>
</comment>